<keyword evidence="11 14" id="KW-0255">Endonuclease</keyword>
<evidence type="ECO:0000256" key="14">
    <source>
        <dbReference type="HAMAP-Rule" id="MF_00052"/>
    </source>
</evidence>
<dbReference type="GO" id="GO:0004523">
    <property type="term" value="F:RNA-DNA hybrid ribonuclease activity"/>
    <property type="evidence" value="ECO:0007669"/>
    <property type="project" value="UniProtKB-UniRule"/>
</dbReference>
<dbReference type="CDD" id="cd07182">
    <property type="entry name" value="RNase_HII_bacteria_HII_like"/>
    <property type="match status" value="1"/>
</dbReference>
<evidence type="ECO:0000256" key="11">
    <source>
        <dbReference type="ARBA" id="ARBA00022759"/>
    </source>
</evidence>
<dbReference type="STRING" id="1423734.FC83_GL002409"/>
<comment type="subcellular location">
    <subcellularLocation>
        <location evidence="4 14">Cytoplasm</location>
    </subcellularLocation>
</comment>
<proteinExistence type="inferred from homology"/>
<reference evidence="18 19" key="1">
    <citation type="journal article" date="2015" name="Genome Announc.">
        <title>Expanding the biotechnology potential of lactobacilli through comparative genomics of 213 strains and associated genera.</title>
        <authorList>
            <person name="Sun Z."/>
            <person name="Harris H.M."/>
            <person name="McCann A."/>
            <person name="Guo C."/>
            <person name="Argimon S."/>
            <person name="Zhang W."/>
            <person name="Yang X."/>
            <person name="Jeffery I.B."/>
            <person name="Cooney J.C."/>
            <person name="Kagawa T.F."/>
            <person name="Liu W."/>
            <person name="Song Y."/>
            <person name="Salvetti E."/>
            <person name="Wrobel A."/>
            <person name="Rasinkangas P."/>
            <person name="Parkhill J."/>
            <person name="Rea M.C."/>
            <person name="O'Sullivan O."/>
            <person name="Ritari J."/>
            <person name="Douillard F.P."/>
            <person name="Paul Ross R."/>
            <person name="Yang R."/>
            <person name="Briner A.E."/>
            <person name="Felis G.E."/>
            <person name="de Vos W.M."/>
            <person name="Barrangou R."/>
            <person name="Klaenhammer T.R."/>
            <person name="Caufield P.W."/>
            <person name="Cui Y."/>
            <person name="Zhang H."/>
            <person name="O'Toole P.W."/>
        </authorList>
    </citation>
    <scope>NUCLEOTIDE SEQUENCE [LARGE SCALE GENOMIC DNA]</scope>
    <source>
        <strain evidence="18 19">DSM 18527</strain>
    </source>
</reference>
<dbReference type="GO" id="GO:0003723">
    <property type="term" value="F:RNA binding"/>
    <property type="evidence" value="ECO:0007669"/>
    <property type="project" value="UniProtKB-UniRule"/>
</dbReference>
<dbReference type="GO" id="GO:0032299">
    <property type="term" value="C:ribonuclease H2 complex"/>
    <property type="evidence" value="ECO:0007669"/>
    <property type="project" value="TreeGrafter"/>
</dbReference>
<comment type="function">
    <text evidence="3 14 16">Endonuclease that specifically degrades the RNA of RNA-DNA hybrids.</text>
</comment>
<dbReference type="GO" id="GO:0043137">
    <property type="term" value="P:DNA replication, removal of RNA primer"/>
    <property type="evidence" value="ECO:0007669"/>
    <property type="project" value="TreeGrafter"/>
</dbReference>
<keyword evidence="9 14" id="KW-0540">Nuclease</keyword>
<comment type="cofactor">
    <cofactor evidence="14 15">
        <name>Mn(2+)</name>
        <dbReference type="ChEBI" id="CHEBI:29035"/>
    </cofactor>
    <cofactor evidence="14 15">
        <name>Mg(2+)</name>
        <dbReference type="ChEBI" id="CHEBI:18420"/>
    </cofactor>
    <text evidence="14 15">Manganese or magnesium. Binds 1 divalent metal ion per monomer in the absence of substrate. May bind a second metal ion after substrate binding.</text>
</comment>
<dbReference type="PANTHER" id="PTHR10954">
    <property type="entry name" value="RIBONUCLEASE H2 SUBUNIT A"/>
    <property type="match status" value="1"/>
</dbReference>
<evidence type="ECO:0000313" key="19">
    <source>
        <dbReference type="Proteomes" id="UP000051236"/>
    </source>
</evidence>
<dbReference type="GO" id="GO:0006298">
    <property type="term" value="P:mismatch repair"/>
    <property type="evidence" value="ECO:0007669"/>
    <property type="project" value="TreeGrafter"/>
</dbReference>
<dbReference type="GO" id="GO:0005737">
    <property type="term" value="C:cytoplasm"/>
    <property type="evidence" value="ECO:0007669"/>
    <property type="project" value="UniProtKB-SubCell"/>
</dbReference>
<evidence type="ECO:0000256" key="1">
    <source>
        <dbReference type="ARBA" id="ARBA00000077"/>
    </source>
</evidence>
<comment type="cofactor">
    <cofactor evidence="2">
        <name>Mg(2+)</name>
        <dbReference type="ChEBI" id="CHEBI:18420"/>
    </cofactor>
</comment>
<dbReference type="EC" id="3.1.26.4" evidence="6 14"/>
<gene>
    <name evidence="14" type="primary">rnhB</name>
    <name evidence="18" type="ORF">FC83_GL002409</name>
</gene>
<dbReference type="eggNOG" id="COG0164">
    <property type="taxonomic scope" value="Bacteria"/>
</dbReference>
<dbReference type="Proteomes" id="UP000051236">
    <property type="component" value="Unassembled WGS sequence"/>
</dbReference>
<protein>
    <recommendedName>
        <fullName evidence="7 14">Ribonuclease HII</fullName>
        <shortName evidence="14">RNase HII</shortName>
        <ecNumber evidence="6 14">3.1.26.4</ecNumber>
    </recommendedName>
</protein>
<evidence type="ECO:0000256" key="2">
    <source>
        <dbReference type="ARBA" id="ARBA00001946"/>
    </source>
</evidence>
<feature type="binding site" evidence="14 15">
    <location>
        <position position="77"/>
    </location>
    <ligand>
        <name>a divalent metal cation</name>
        <dbReference type="ChEBI" id="CHEBI:60240"/>
    </ligand>
</feature>
<evidence type="ECO:0000259" key="17">
    <source>
        <dbReference type="PROSITE" id="PS51975"/>
    </source>
</evidence>
<dbReference type="HAMAP" id="MF_00052_B">
    <property type="entry name" value="RNase_HII_B"/>
    <property type="match status" value="1"/>
</dbReference>
<name>X0PQ33_9LACO</name>
<evidence type="ECO:0000256" key="10">
    <source>
        <dbReference type="ARBA" id="ARBA00022723"/>
    </source>
</evidence>
<evidence type="ECO:0000256" key="16">
    <source>
        <dbReference type="RuleBase" id="RU003515"/>
    </source>
</evidence>
<evidence type="ECO:0000313" key="18">
    <source>
        <dbReference type="EMBL" id="KRM36537.1"/>
    </source>
</evidence>
<dbReference type="GO" id="GO:0030145">
    <property type="term" value="F:manganese ion binding"/>
    <property type="evidence" value="ECO:0007669"/>
    <property type="project" value="UniProtKB-UniRule"/>
</dbReference>
<feature type="domain" description="RNase H type-2" evidence="17">
    <location>
        <begin position="71"/>
        <end position="255"/>
    </location>
</feature>
<evidence type="ECO:0000256" key="13">
    <source>
        <dbReference type="ARBA" id="ARBA00023211"/>
    </source>
</evidence>
<comment type="caution">
    <text evidence="18">The sequence shown here is derived from an EMBL/GenBank/DDBJ whole genome shotgun (WGS) entry which is preliminary data.</text>
</comment>
<comment type="catalytic activity">
    <reaction evidence="1 14 15 16">
        <text>Endonucleolytic cleavage to 5'-phosphomonoester.</text>
        <dbReference type="EC" id="3.1.26.4"/>
    </reaction>
</comment>
<evidence type="ECO:0000256" key="8">
    <source>
        <dbReference type="ARBA" id="ARBA00022490"/>
    </source>
</evidence>
<dbReference type="EMBL" id="AZGA01000002">
    <property type="protein sequence ID" value="KRM36537.1"/>
    <property type="molecule type" value="Genomic_DNA"/>
</dbReference>
<sequence>MPKGLTIAAVRVLLASGELSDAKLTVLQADKRKGVQQLLAHYHRQQFKLAQAQAAFKQRCQLEQRYWAKNQLVAGIDEVGRGPLAGPVVTCAIVLAPDFNLVAVNDSKQLADHQRRELFTKILSECYSCAIGYADNQAIDRFNIYEATRQAMGKAVAGLTLVPSGLLVDAMTVPTAIPQEKLIHGDARSVSIAAASIVAKVLRDDLMKMYDSVYPGYGFSKNMGYGTAAHLQGLQQLGPTPIHRHSFAPVRQYEK</sequence>
<dbReference type="NCBIfam" id="NF000595">
    <property type="entry name" value="PRK00015.1-3"/>
    <property type="match status" value="1"/>
</dbReference>
<dbReference type="PANTHER" id="PTHR10954:SF18">
    <property type="entry name" value="RIBONUCLEASE HII"/>
    <property type="match status" value="1"/>
</dbReference>
<dbReference type="PROSITE" id="PS51975">
    <property type="entry name" value="RNASE_H_2"/>
    <property type="match status" value="1"/>
</dbReference>
<keyword evidence="13 14" id="KW-0464">Manganese</keyword>
<dbReference type="InterPro" id="IPR012337">
    <property type="entry name" value="RNaseH-like_sf"/>
</dbReference>
<dbReference type="PATRIC" id="fig|1423734.3.peg.2443"/>
<evidence type="ECO:0000256" key="3">
    <source>
        <dbReference type="ARBA" id="ARBA00004065"/>
    </source>
</evidence>
<organism evidence="18 19">
    <name type="scientific">Agrilactobacillus composti DSM 18527 = JCM 14202</name>
    <dbReference type="NCBI Taxonomy" id="1423734"/>
    <lineage>
        <taxon>Bacteria</taxon>
        <taxon>Bacillati</taxon>
        <taxon>Bacillota</taxon>
        <taxon>Bacilli</taxon>
        <taxon>Lactobacillales</taxon>
        <taxon>Lactobacillaceae</taxon>
        <taxon>Agrilactobacillus</taxon>
    </lineage>
</organism>
<feature type="binding site" evidence="14 15">
    <location>
        <position position="78"/>
    </location>
    <ligand>
        <name>a divalent metal cation</name>
        <dbReference type="ChEBI" id="CHEBI:60240"/>
    </ligand>
</feature>
<feature type="binding site" evidence="14 15">
    <location>
        <position position="169"/>
    </location>
    <ligand>
        <name>a divalent metal cation</name>
        <dbReference type="ChEBI" id="CHEBI:60240"/>
    </ligand>
</feature>
<evidence type="ECO:0000256" key="9">
    <source>
        <dbReference type="ARBA" id="ARBA00022722"/>
    </source>
</evidence>
<comment type="similarity">
    <text evidence="5 14 16">Belongs to the RNase HII family.</text>
</comment>
<evidence type="ECO:0000256" key="4">
    <source>
        <dbReference type="ARBA" id="ARBA00004496"/>
    </source>
</evidence>
<dbReference type="AlphaFoldDB" id="X0PQ33"/>
<dbReference type="InterPro" id="IPR036397">
    <property type="entry name" value="RNaseH_sf"/>
</dbReference>
<dbReference type="InterPro" id="IPR024567">
    <property type="entry name" value="RNase_HII/HIII_dom"/>
</dbReference>
<keyword evidence="19" id="KW-1185">Reference proteome</keyword>
<keyword evidence="8 14" id="KW-0963">Cytoplasm</keyword>
<evidence type="ECO:0000256" key="6">
    <source>
        <dbReference type="ARBA" id="ARBA00012180"/>
    </source>
</evidence>
<keyword evidence="12 14" id="KW-0378">Hydrolase</keyword>
<dbReference type="NCBIfam" id="NF000594">
    <property type="entry name" value="PRK00015.1-1"/>
    <property type="match status" value="1"/>
</dbReference>
<evidence type="ECO:0000256" key="7">
    <source>
        <dbReference type="ARBA" id="ARBA00019179"/>
    </source>
</evidence>
<dbReference type="InterPro" id="IPR022898">
    <property type="entry name" value="RNase_HII"/>
</dbReference>
<evidence type="ECO:0000256" key="12">
    <source>
        <dbReference type="ARBA" id="ARBA00022801"/>
    </source>
</evidence>
<dbReference type="Pfam" id="PF01351">
    <property type="entry name" value="RNase_HII"/>
    <property type="match status" value="1"/>
</dbReference>
<keyword evidence="10 14" id="KW-0479">Metal-binding</keyword>
<evidence type="ECO:0000256" key="15">
    <source>
        <dbReference type="PROSITE-ProRule" id="PRU01319"/>
    </source>
</evidence>
<dbReference type="InterPro" id="IPR001352">
    <property type="entry name" value="RNase_HII/HIII"/>
</dbReference>
<evidence type="ECO:0000256" key="5">
    <source>
        <dbReference type="ARBA" id="ARBA00007383"/>
    </source>
</evidence>
<dbReference type="Gene3D" id="3.30.420.10">
    <property type="entry name" value="Ribonuclease H-like superfamily/Ribonuclease H"/>
    <property type="match status" value="1"/>
</dbReference>
<dbReference type="SUPFAM" id="SSF53098">
    <property type="entry name" value="Ribonuclease H-like"/>
    <property type="match status" value="1"/>
</dbReference>
<accession>X0PQ33</accession>
<dbReference type="FunFam" id="3.30.420.10:FF:000006">
    <property type="entry name" value="Ribonuclease HII"/>
    <property type="match status" value="1"/>
</dbReference>